<dbReference type="PRINTS" id="PR00237">
    <property type="entry name" value="GPCRRHODOPSN"/>
</dbReference>
<evidence type="ECO:0000259" key="10">
    <source>
        <dbReference type="PROSITE" id="PS50262"/>
    </source>
</evidence>
<dbReference type="CDD" id="cd14978">
    <property type="entry name" value="7tmA_FMRFamide_R-like"/>
    <property type="match status" value="1"/>
</dbReference>
<dbReference type="PROSITE" id="PS50262">
    <property type="entry name" value="G_PROTEIN_RECEP_F1_2"/>
    <property type="match status" value="1"/>
</dbReference>
<comment type="subcellular location">
    <subcellularLocation>
        <location evidence="1">Membrane</location>
        <topology evidence="1">Multi-pass membrane protein</topology>
    </subcellularLocation>
</comment>
<dbReference type="GO" id="GO:0005886">
    <property type="term" value="C:plasma membrane"/>
    <property type="evidence" value="ECO:0007669"/>
    <property type="project" value="TreeGrafter"/>
</dbReference>
<proteinExistence type="inferred from homology"/>
<keyword evidence="6 8" id="KW-0675">Receptor</keyword>
<feature type="transmembrane region" description="Helical" evidence="9">
    <location>
        <begin position="272"/>
        <end position="293"/>
    </location>
</feature>
<reference evidence="11" key="1">
    <citation type="submission" date="2021-04" db="EMBL/GenBank/DDBJ databases">
        <authorList>
            <consortium name="Molecular Ecology Group"/>
        </authorList>
    </citation>
    <scope>NUCLEOTIDE SEQUENCE</scope>
</reference>
<dbReference type="OrthoDB" id="6074910at2759"/>
<evidence type="ECO:0000256" key="7">
    <source>
        <dbReference type="ARBA" id="ARBA00023224"/>
    </source>
</evidence>
<evidence type="ECO:0000256" key="1">
    <source>
        <dbReference type="ARBA" id="ARBA00004141"/>
    </source>
</evidence>
<keyword evidence="3 9" id="KW-1133">Transmembrane helix</keyword>
<evidence type="ECO:0000313" key="11">
    <source>
        <dbReference type="EMBL" id="CAG5131480.1"/>
    </source>
</evidence>
<dbReference type="GO" id="GO:0004930">
    <property type="term" value="F:G protein-coupled receptor activity"/>
    <property type="evidence" value="ECO:0007669"/>
    <property type="project" value="UniProtKB-KW"/>
</dbReference>
<keyword evidence="12" id="KW-1185">Reference proteome</keyword>
<accession>A0A8S3ZU64</accession>
<evidence type="ECO:0000256" key="5">
    <source>
        <dbReference type="ARBA" id="ARBA00023136"/>
    </source>
</evidence>
<dbReference type="SUPFAM" id="SSF81321">
    <property type="entry name" value="Family A G protein-coupled receptor-like"/>
    <property type="match status" value="1"/>
</dbReference>
<dbReference type="AlphaFoldDB" id="A0A8S3ZU64"/>
<dbReference type="PROSITE" id="PS00237">
    <property type="entry name" value="G_PROTEIN_RECEP_F1_1"/>
    <property type="match status" value="1"/>
</dbReference>
<dbReference type="EMBL" id="CAJHNH020004680">
    <property type="protein sequence ID" value="CAG5131480.1"/>
    <property type="molecule type" value="Genomic_DNA"/>
</dbReference>
<feature type="transmembrane region" description="Helical" evidence="9">
    <location>
        <begin position="133"/>
        <end position="153"/>
    </location>
</feature>
<dbReference type="PANTHER" id="PTHR24243:SF208">
    <property type="entry name" value="PYROKININ-1 RECEPTOR"/>
    <property type="match status" value="1"/>
</dbReference>
<dbReference type="Proteomes" id="UP000678393">
    <property type="component" value="Unassembled WGS sequence"/>
</dbReference>
<evidence type="ECO:0000256" key="4">
    <source>
        <dbReference type="ARBA" id="ARBA00023040"/>
    </source>
</evidence>
<keyword evidence="7 8" id="KW-0807">Transducer</keyword>
<organism evidence="11 12">
    <name type="scientific">Candidula unifasciata</name>
    <dbReference type="NCBI Taxonomy" id="100452"/>
    <lineage>
        <taxon>Eukaryota</taxon>
        <taxon>Metazoa</taxon>
        <taxon>Spiralia</taxon>
        <taxon>Lophotrochozoa</taxon>
        <taxon>Mollusca</taxon>
        <taxon>Gastropoda</taxon>
        <taxon>Heterobranchia</taxon>
        <taxon>Euthyneura</taxon>
        <taxon>Panpulmonata</taxon>
        <taxon>Eupulmonata</taxon>
        <taxon>Stylommatophora</taxon>
        <taxon>Helicina</taxon>
        <taxon>Helicoidea</taxon>
        <taxon>Geomitridae</taxon>
        <taxon>Candidula</taxon>
    </lineage>
</organism>
<evidence type="ECO:0000256" key="8">
    <source>
        <dbReference type="RuleBase" id="RU000688"/>
    </source>
</evidence>
<protein>
    <recommendedName>
        <fullName evidence="10">G-protein coupled receptors family 1 profile domain-containing protein</fullName>
    </recommendedName>
</protein>
<evidence type="ECO:0000313" key="12">
    <source>
        <dbReference type="Proteomes" id="UP000678393"/>
    </source>
</evidence>
<dbReference type="InterPro" id="IPR017452">
    <property type="entry name" value="GPCR_Rhodpsn_7TM"/>
</dbReference>
<feature type="transmembrane region" description="Helical" evidence="9">
    <location>
        <begin position="5"/>
        <end position="26"/>
    </location>
</feature>
<comment type="caution">
    <text evidence="11">The sequence shown here is derived from an EMBL/GenBank/DDBJ whole genome shotgun (WGS) entry which is preliminary data.</text>
</comment>
<dbReference type="InterPro" id="IPR000276">
    <property type="entry name" value="GPCR_Rhodpsn"/>
</dbReference>
<dbReference type="Pfam" id="PF00001">
    <property type="entry name" value="7tm_1"/>
    <property type="match status" value="1"/>
</dbReference>
<sequence>MEQTVLILAILVERVAMYGISVFGIIGNSINIVVLNRHGFQDSTNIILVSLSVSDLCFCILLPVTRLGSMISHFDEVLATSAHTFVTVFFFMPKFVFLGTSFWYVALIAVERYTAVFFPFHVSIIFTKTLIKCLVTAIFLASVLTISPSFFALNYKFVYNVNYNQTTAVIVYTNFYRKHHSIIDFYVWVGLTNIFCSISAIVVLYCCVAIVYRLSQASSRRLKMTSNTTGYDIKVVKMLVTVCIIYLCVQIPLIVMYSYFRPDFMFRTPVHQLFNDICDILCLVNASANYIVYVTMSAKFARNLPGVDGMLSAKVDQIDSWIIQAGYAHSRTYSAEPASELK</sequence>
<evidence type="ECO:0000256" key="6">
    <source>
        <dbReference type="ARBA" id="ARBA00023170"/>
    </source>
</evidence>
<evidence type="ECO:0000256" key="2">
    <source>
        <dbReference type="ARBA" id="ARBA00022692"/>
    </source>
</evidence>
<keyword evidence="5 9" id="KW-0472">Membrane</keyword>
<feature type="transmembrane region" description="Helical" evidence="9">
    <location>
        <begin position="185"/>
        <end position="214"/>
    </location>
</feature>
<evidence type="ECO:0000256" key="9">
    <source>
        <dbReference type="SAM" id="Phobius"/>
    </source>
</evidence>
<feature type="transmembrane region" description="Helical" evidence="9">
    <location>
        <begin position="235"/>
        <end position="260"/>
    </location>
</feature>
<feature type="domain" description="G-protein coupled receptors family 1 profile" evidence="10">
    <location>
        <begin position="27"/>
        <end position="293"/>
    </location>
</feature>
<name>A0A8S3ZU64_9EUPU</name>
<evidence type="ECO:0000256" key="3">
    <source>
        <dbReference type="ARBA" id="ARBA00022989"/>
    </source>
</evidence>
<feature type="transmembrane region" description="Helical" evidence="9">
    <location>
        <begin position="46"/>
        <end position="65"/>
    </location>
</feature>
<gene>
    <name evidence="11" type="ORF">CUNI_LOCUS17038</name>
</gene>
<keyword evidence="2 8" id="KW-0812">Transmembrane</keyword>
<comment type="similarity">
    <text evidence="8">Belongs to the G-protein coupled receptor 1 family.</text>
</comment>
<dbReference type="PANTHER" id="PTHR24243">
    <property type="entry name" value="G-PROTEIN COUPLED RECEPTOR"/>
    <property type="match status" value="1"/>
</dbReference>
<keyword evidence="4 8" id="KW-0297">G-protein coupled receptor</keyword>
<dbReference type="Gene3D" id="1.20.1070.10">
    <property type="entry name" value="Rhodopsin 7-helix transmembrane proteins"/>
    <property type="match status" value="1"/>
</dbReference>